<proteinExistence type="inferred from homology"/>
<evidence type="ECO:0000256" key="6">
    <source>
        <dbReference type="ARBA" id="ARBA00022771"/>
    </source>
</evidence>
<feature type="region of interest" description="Disordered" evidence="18">
    <location>
        <begin position="264"/>
        <end position="324"/>
    </location>
</feature>
<keyword evidence="7" id="KW-0862">Zinc</keyword>
<comment type="similarity">
    <text evidence="2">Belongs to the krueppel C2H2-type zinc-finger protein family.</text>
</comment>
<feature type="compositionally biased region" description="Basic and acidic residues" evidence="18">
    <location>
        <begin position="285"/>
        <end position="299"/>
    </location>
</feature>
<sequence length="621" mass="69742">MADGTEPVARGDSEPPGPPGEGEADAAKRGRGRPRLSDDDRLQRRLSSRKKYDNRRIYIGESYTVWAALRERRGWSDKRLALHLVQLEQGGGERRHSKSGAEEQNAKINSSQKVKKPAVSSLKSLVVWYQHHVQTCKEEPVLYELQRVCDCSVAVVWQCEAGHQYVQCLEPVRKNCHTPDAEPTAKDRVTVSSSEENRSQQRCPAEKRVRKGKRGTSRRKPGQPNELYMKCESDTSTCEESDSEQKFEEYFDVKLIDVDVSQPAYEGGNQESGASAKVLGSVSKPSEEIDKDGDSHGTEVGELATSCRAQSPCKSTTGDGNHLPLPSELPALNNISQTVEKDALSSLTANCPVTVQISTVQSSEITSITDSELGQVPLDTAQPVNPTEYEEMTCTFSEQLTYVNPVAECFTIEAQNEATQWSEHPGVLGERTVSEGSTLPATEPREAAQEVPHKPKRKKQGHIIDADGMFQLFHCPQEGCSQVYITLNSFQNHVNLVHRKGKTKVCSHPGCGKRFYLSNHLRRHMIIHSGVRDFICETCGKSFKRKNHLEVHRRMHTGETPLQCEICGYQCRQRASLNWHMKKHDTEIQYNFTCEYCGKRFEKVDSVKFHKLKSHPECQTM</sequence>
<feature type="domain" description="C2H2-type" evidence="19">
    <location>
        <begin position="504"/>
        <end position="533"/>
    </location>
</feature>
<feature type="region of interest" description="Disordered" evidence="18">
    <location>
        <begin position="431"/>
        <end position="459"/>
    </location>
</feature>
<dbReference type="GO" id="GO:0006357">
    <property type="term" value="P:regulation of transcription by RNA polymerase II"/>
    <property type="evidence" value="ECO:0007669"/>
    <property type="project" value="TreeGrafter"/>
</dbReference>
<dbReference type="FunFam" id="3.30.160.60:FF:000183">
    <property type="entry name" value="E3 ubiquitin-protein ligase ZFP91"/>
    <property type="match status" value="1"/>
</dbReference>
<dbReference type="EMBL" id="BFAA01003871">
    <property type="protein sequence ID" value="GCB62158.1"/>
    <property type="molecule type" value="Genomic_DNA"/>
</dbReference>
<comment type="subunit">
    <text evidence="13">Interacts with NR5A1.</text>
</comment>
<evidence type="ECO:0000256" key="7">
    <source>
        <dbReference type="ARBA" id="ARBA00022833"/>
    </source>
</evidence>
<dbReference type="PANTHER" id="PTHR46179">
    <property type="entry name" value="ZINC FINGER PROTEIN"/>
    <property type="match status" value="1"/>
</dbReference>
<evidence type="ECO:0000256" key="4">
    <source>
        <dbReference type="ARBA" id="ARBA00022723"/>
    </source>
</evidence>
<feature type="compositionally biased region" description="Basic residues" evidence="18">
    <location>
        <begin position="208"/>
        <end position="221"/>
    </location>
</feature>
<dbReference type="SUPFAM" id="SSF57667">
    <property type="entry name" value="beta-beta-alpha zinc fingers"/>
    <property type="match status" value="2"/>
</dbReference>
<dbReference type="GO" id="GO:0005634">
    <property type="term" value="C:nucleus"/>
    <property type="evidence" value="ECO:0007669"/>
    <property type="project" value="UniProtKB-SubCell"/>
</dbReference>
<evidence type="ECO:0000256" key="10">
    <source>
        <dbReference type="ARBA" id="ARBA00023163"/>
    </source>
</evidence>
<feature type="compositionally biased region" description="Basic and acidic residues" evidence="18">
    <location>
        <begin position="443"/>
        <end position="453"/>
    </location>
</feature>
<evidence type="ECO:0000256" key="16">
    <source>
        <dbReference type="ARBA" id="ARBA00078486"/>
    </source>
</evidence>
<evidence type="ECO:0000256" key="18">
    <source>
        <dbReference type="SAM" id="MobiDB-lite"/>
    </source>
</evidence>
<comment type="caution">
    <text evidence="20">The sequence shown here is derived from an EMBL/GenBank/DDBJ whole genome shotgun (WGS) entry which is preliminary data.</text>
</comment>
<evidence type="ECO:0000256" key="8">
    <source>
        <dbReference type="ARBA" id="ARBA00023015"/>
    </source>
</evidence>
<keyword evidence="21" id="KW-1185">Reference proteome</keyword>
<dbReference type="Pfam" id="PF00096">
    <property type="entry name" value="zf-C2H2"/>
    <property type="match status" value="3"/>
</dbReference>
<dbReference type="PANTHER" id="PTHR46179:SF9">
    <property type="entry name" value="ZINC FINGER PROTEIN 653"/>
    <property type="match status" value="1"/>
</dbReference>
<feature type="region of interest" description="Disordered" evidence="18">
    <location>
        <begin position="177"/>
        <end position="243"/>
    </location>
</feature>
<keyword evidence="5" id="KW-0677">Repeat</keyword>
<keyword evidence="3" id="KW-0678">Repressor</keyword>
<dbReference type="AlphaFoldDB" id="A0A401NMN4"/>
<reference evidence="20 21" key="1">
    <citation type="journal article" date="2018" name="Nat. Ecol. Evol.">
        <title>Shark genomes provide insights into elasmobranch evolution and the origin of vertebrates.</title>
        <authorList>
            <person name="Hara Y"/>
            <person name="Yamaguchi K"/>
            <person name="Onimaru K"/>
            <person name="Kadota M"/>
            <person name="Koyanagi M"/>
            <person name="Keeley SD"/>
            <person name="Tatsumi K"/>
            <person name="Tanaka K"/>
            <person name="Motone F"/>
            <person name="Kageyama Y"/>
            <person name="Nozu R"/>
            <person name="Adachi N"/>
            <person name="Nishimura O"/>
            <person name="Nakagawa R"/>
            <person name="Tanegashima C"/>
            <person name="Kiyatake I"/>
            <person name="Matsumoto R"/>
            <person name="Murakumo K"/>
            <person name="Nishida K"/>
            <person name="Terakita A"/>
            <person name="Kuratani S"/>
            <person name="Sato K"/>
            <person name="Hyodo S Kuraku.S."/>
        </authorList>
    </citation>
    <scope>NUCLEOTIDE SEQUENCE [LARGE SCALE GENOMIC DNA]</scope>
</reference>
<feature type="domain" description="C2H2-type" evidence="19">
    <location>
        <begin position="534"/>
        <end position="561"/>
    </location>
</feature>
<keyword evidence="4" id="KW-0479">Metal-binding</keyword>
<keyword evidence="11" id="KW-0539">Nucleus</keyword>
<dbReference type="InterPro" id="IPR051061">
    <property type="entry name" value="Zinc_finger_trans_reg"/>
</dbReference>
<evidence type="ECO:0000256" key="12">
    <source>
        <dbReference type="ARBA" id="ARBA00054837"/>
    </source>
</evidence>
<keyword evidence="9" id="KW-0238">DNA-binding</keyword>
<dbReference type="OrthoDB" id="7327383at2759"/>
<evidence type="ECO:0000256" key="14">
    <source>
        <dbReference type="ARBA" id="ARBA00068372"/>
    </source>
</evidence>
<keyword evidence="10" id="KW-0804">Transcription</keyword>
<evidence type="ECO:0000256" key="11">
    <source>
        <dbReference type="ARBA" id="ARBA00023242"/>
    </source>
</evidence>
<dbReference type="GO" id="GO:0008270">
    <property type="term" value="F:zinc ion binding"/>
    <property type="evidence" value="ECO:0007669"/>
    <property type="project" value="UniProtKB-KW"/>
</dbReference>
<evidence type="ECO:0000256" key="13">
    <source>
        <dbReference type="ARBA" id="ARBA00065419"/>
    </source>
</evidence>
<feature type="compositionally biased region" description="Polar residues" evidence="18">
    <location>
        <begin position="307"/>
        <end position="319"/>
    </location>
</feature>
<evidence type="ECO:0000313" key="21">
    <source>
        <dbReference type="Proteomes" id="UP000288216"/>
    </source>
</evidence>
<dbReference type="OMA" id="KSISRRC"/>
<accession>A0A401NMN4</accession>
<dbReference type="InterPro" id="IPR013087">
    <property type="entry name" value="Znf_C2H2_type"/>
</dbReference>
<protein>
    <recommendedName>
        <fullName evidence="14">Zinc finger protein 653</fullName>
    </recommendedName>
    <alternativeName>
        <fullName evidence="16">67 kDa zinc finger protein</fullName>
    </alternativeName>
    <alternativeName>
        <fullName evidence="15">Zinc finger protein Zip67</fullName>
    </alternativeName>
</protein>
<feature type="region of interest" description="Disordered" evidence="18">
    <location>
        <begin position="1"/>
        <end position="47"/>
    </location>
</feature>
<feature type="compositionally biased region" description="Basic and acidic residues" evidence="18">
    <location>
        <begin position="91"/>
        <end position="105"/>
    </location>
</feature>
<dbReference type="FunFam" id="3.30.160.60:FF:000685">
    <property type="entry name" value="Zinc finger protein 653"/>
    <property type="match status" value="1"/>
</dbReference>
<evidence type="ECO:0000256" key="5">
    <source>
        <dbReference type="ARBA" id="ARBA00022737"/>
    </source>
</evidence>
<feature type="region of interest" description="Disordered" evidence="18">
    <location>
        <begin position="89"/>
        <end position="115"/>
    </location>
</feature>
<dbReference type="STRING" id="75743.A0A401NMN4"/>
<keyword evidence="6 17" id="KW-0863">Zinc-finger</keyword>
<evidence type="ECO:0000256" key="2">
    <source>
        <dbReference type="ARBA" id="ARBA00006991"/>
    </source>
</evidence>
<organism evidence="20 21">
    <name type="scientific">Scyliorhinus torazame</name>
    <name type="common">Cloudy catshark</name>
    <name type="synonym">Catulus torazame</name>
    <dbReference type="NCBI Taxonomy" id="75743"/>
    <lineage>
        <taxon>Eukaryota</taxon>
        <taxon>Metazoa</taxon>
        <taxon>Chordata</taxon>
        <taxon>Craniata</taxon>
        <taxon>Vertebrata</taxon>
        <taxon>Chondrichthyes</taxon>
        <taxon>Elasmobranchii</taxon>
        <taxon>Galeomorphii</taxon>
        <taxon>Galeoidea</taxon>
        <taxon>Carcharhiniformes</taxon>
        <taxon>Scyliorhinidae</taxon>
        <taxon>Scyliorhinus</taxon>
    </lineage>
</organism>
<dbReference type="PROSITE" id="PS50157">
    <property type="entry name" value="ZINC_FINGER_C2H2_2"/>
    <property type="match status" value="4"/>
</dbReference>
<comment type="function">
    <text evidence="12">Transcriptional repressor. May repress NR5A1, PPARG, NR1H3, NR4A2, ESR1 and NR3C1 transcriptional activity.</text>
</comment>
<evidence type="ECO:0000256" key="9">
    <source>
        <dbReference type="ARBA" id="ARBA00023125"/>
    </source>
</evidence>
<dbReference type="GO" id="GO:0003712">
    <property type="term" value="F:transcription coregulator activity"/>
    <property type="evidence" value="ECO:0007669"/>
    <property type="project" value="TreeGrafter"/>
</dbReference>
<evidence type="ECO:0000259" key="19">
    <source>
        <dbReference type="PROSITE" id="PS50157"/>
    </source>
</evidence>
<dbReference type="SMART" id="SM00355">
    <property type="entry name" value="ZnF_C2H2"/>
    <property type="match status" value="5"/>
</dbReference>
<comment type="subcellular location">
    <subcellularLocation>
        <location evidence="1">Nucleus</location>
    </subcellularLocation>
</comment>
<dbReference type="Gene3D" id="3.30.160.60">
    <property type="entry name" value="Classic Zinc Finger"/>
    <property type="match status" value="4"/>
</dbReference>
<evidence type="ECO:0000256" key="1">
    <source>
        <dbReference type="ARBA" id="ARBA00004123"/>
    </source>
</evidence>
<keyword evidence="8" id="KW-0805">Transcription regulation</keyword>
<evidence type="ECO:0000256" key="17">
    <source>
        <dbReference type="PROSITE-ProRule" id="PRU00042"/>
    </source>
</evidence>
<dbReference type="GO" id="GO:0003677">
    <property type="term" value="F:DNA binding"/>
    <property type="evidence" value="ECO:0007669"/>
    <property type="project" value="UniProtKB-KW"/>
</dbReference>
<evidence type="ECO:0000313" key="20">
    <source>
        <dbReference type="EMBL" id="GCB62158.1"/>
    </source>
</evidence>
<feature type="compositionally biased region" description="Basic and acidic residues" evidence="18">
    <location>
        <begin position="177"/>
        <end position="207"/>
    </location>
</feature>
<evidence type="ECO:0000256" key="3">
    <source>
        <dbReference type="ARBA" id="ARBA00022491"/>
    </source>
</evidence>
<dbReference type="PROSITE" id="PS00028">
    <property type="entry name" value="ZINC_FINGER_C2H2_1"/>
    <property type="match status" value="5"/>
</dbReference>
<name>A0A401NMN4_SCYTO</name>
<feature type="domain" description="C2H2-type" evidence="19">
    <location>
        <begin position="592"/>
        <end position="620"/>
    </location>
</feature>
<dbReference type="InterPro" id="IPR036236">
    <property type="entry name" value="Znf_C2H2_sf"/>
</dbReference>
<dbReference type="Proteomes" id="UP000288216">
    <property type="component" value="Unassembled WGS sequence"/>
</dbReference>
<gene>
    <name evidence="20" type="ORF">scyTo_0009469</name>
</gene>
<dbReference type="FunFam" id="3.30.160.60:FF:000651">
    <property type="entry name" value="Putative zinc finger protein 653"/>
    <property type="match status" value="1"/>
</dbReference>
<evidence type="ECO:0000256" key="15">
    <source>
        <dbReference type="ARBA" id="ARBA00077301"/>
    </source>
</evidence>
<feature type="domain" description="C2H2-type" evidence="19">
    <location>
        <begin position="562"/>
        <end position="589"/>
    </location>
</feature>